<evidence type="ECO:0000313" key="3">
    <source>
        <dbReference type="Proteomes" id="UP000018144"/>
    </source>
</evidence>
<organism evidence="2 3">
    <name type="scientific">Pyronema omphalodes (strain CBS 100304)</name>
    <name type="common">Pyronema confluens</name>
    <dbReference type="NCBI Taxonomy" id="1076935"/>
    <lineage>
        <taxon>Eukaryota</taxon>
        <taxon>Fungi</taxon>
        <taxon>Dikarya</taxon>
        <taxon>Ascomycota</taxon>
        <taxon>Pezizomycotina</taxon>
        <taxon>Pezizomycetes</taxon>
        <taxon>Pezizales</taxon>
        <taxon>Pyronemataceae</taxon>
        <taxon>Pyronema</taxon>
    </lineage>
</organism>
<protein>
    <submittedName>
        <fullName evidence="2">Uncharacterized protein</fullName>
    </submittedName>
</protein>
<dbReference type="Proteomes" id="UP000018144">
    <property type="component" value="Unassembled WGS sequence"/>
</dbReference>
<keyword evidence="3" id="KW-1185">Reference proteome</keyword>
<name>U4L6N5_PYROM</name>
<gene>
    <name evidence="2" type="ORF">PCON_12672</name>
</gene>
<sequence length="186" mass="21354">MSRYDFMFRLNFKSEDRVRASRGSRCCISQKCFFSARPAVIPHSAFHILQFASSPPPRHQFQRFHACRILDGEYLPAEARVRKTKTPFLSLSPLMKALNTTHKAASLQTSKTTEWNGWNSLIHPAIPSTQGARRVRTDDSELLRQGPNGYLKPEDPPPKKHPTAHHRHCITRHRLLSLHHDKFSAP</sequence>
<dbReference type="EMBL" id="HF935778">
    <property type="protein sequence ID" value="CCX13079.1"/>
    <property type="molecule type" value="Genomic_DNA"/>
</dbReference>
<dbReference type="AlphaFoldDB" id="U4L6N5"/>
<evidence type="ECO:0000256" key="1">
    <source>
        <dbReference type="SAM" id="MobiDB-lite"/>
    </source>
</evidence>
<accession>U4L6N5</accession>
<feature type="region of interest" description="Disordered" evidence="1">
    <location>
        <begin position="129"/>
        <end position="166"/>
    </location>
</feature>
<evidence type="ECO:0000313" key="2">
    <source>
        <dbReference type="EMBL" id="CCX13079.1"/>
    </source>
</evidence>
<proteinExistence type="predicted"/>
<reference evidence="2 3" key="1">
    <citation type="journal article" date="2013" name="PLoS Genet.">
        <title>The genome and development-dependent transcriptomes of Pyronema confluens: a window into fungal evolution.</title>
        <authorList>
            <person name="Traeger S."/>
            <person name="Altegoer F."/>
            <person name="Freitag M."/>
            <person name="Gabaldon T."/>
            <person name="Kempken F."/>
            <person name="Kumar A."/>
            <person name="Marcet-Houben M."/>
            <person name="Poggeler S."/>
            <person name="Stajich J.E."/>
            <person name="Nowrousian M."/>
        </authorList>
    </citation>
    <scope>NUCLEOTIDE SEQUENCE [LARGE SCALE GENOMIC DNA]</scope>
    <source>
        <strain evidence="3">CBS 100304</strain>
        <tissue evidence="2">Vegetative mycelium</tissue>
    </source>
</reference>